<dbReference type="SUPFAM" id="SSF54637">
    <property type="entry name" value="Thioesterase/thiol ester dehydrase-isomerase"/>
    <property type="match status" value="1"/>
</dbReference>
<dbReference type="EMBL" id="LAZR01000015">
    <property type="protein sequence ID" value="KKO06749.1"/>
    <property type="molecule type" value="Genomic_DNA"/>
</dbReference>
<dbReference type="InterPro" id="IPR003736">
    <property type="entry name" value="PAAI_dom"/>
</dbReference>
<evidence type="ECO:0000256" key="1">
    <source>
        <dbReference type="ARBA" id="ARBA00022801"/>
    </source>
</evidence>
<dbReference type="GO" id="GO:0016289">
    <property type="term" value="F:acyl-CoA hydrolase activity"/>
    <property type="evidence" value="ECO:0007669"/>
    <property type="project" value="TreeGrafter"/>
</dbReference>
<dbReference type="InterPro" id="IPR052723">
    <property type="entry name" value="Acyl-CoA_thioesterase_PaaI"/>
</dbReference>
<dbReference type="NCBIfam" id="TIGR00369">
    <property type="entry name" value="unchar_dom_1"/>
    <property type="match status" value="1"/>
</dbReference>
<dbReference type="Gene3D" id="3.10.129.10">
    <property type="entry name" value="Hotdog Thioesterase"/>
    <property type="match status" value="1"/>
</dbReference>
<name>A0A0F9YQ16_9ZZZZ</name>
<evidence type="ECO:0000259" key="2">
    <source>
        <dbReference type="Pfam" id="PF03061"/>
    </source>
</evidence>
<gene>
    <name evidence="3" type="ORF">LCGC14_0065570</name>
</gene>
<dbReference type="CDD" id="cd03443">
    <property type="entry name" value="PaaI_thioesterase"/>
    <property type="match status" value="1"/>
</dbReference>
<sequence>MNPDQRQAVERSVTGFFQDLGVELVEYSEGRAVIALTLTQKHMNNASNLHGGVTASLLDIAMGLCGTWAATAEERRVAITLSMNVNFSATAKVGTRVRAVATCRSAGHKVFMAACDLLDENDKLLGFGEGVFKKGAYRKDLP</sequence>
<dbReference type="PANTHER" id="PTHR42856:SF1">
    <property type="entry name" value="ACYL-COENZYME A THIOESTERASE PAAI"/>
    <property type="match status" value="1"/>
</dbReference>
<comment type="caution">
    <text evidence="3">The sequence shown here is derived from an EMBL/GenBank/DDBJ whole genome shotgun (WGS) entry which is preliminary data.</text>
</comment>
<feature type="domain" description="Thioesterase" evidence="2">
    <location>
        <begin position="48"/>
        <end position="124"/>
    </location>
</feature>
<reference evidence="3" key="1">
    <citation type="journal article" date="2015" name="Nature">
        <title>Complex archaea that bridge the gap between prokaryotes and eukaryotes.</title>
        <authorList>
            <person name="Spang A."/>
            <person name="Saw J.H."/>
            <person name="Jorgensen S.L."/>
            <person name="Zaremba-Niedzwiedzka K."/>
            <person name="Martijn J."/>
            <person name="Lind A.E."/>
            <person name="van Eijk R."/>
            <person name="Schleper C."/>
            <person name="Guy L."/>
            <person name="Ettema T.J."/>
        </authorList>
    </citation>
    <scope>NUCLEOTIDE SEQUENCE</scope>
</reference>
<organism evidence="3">
    <name type="scientific">marine sediment metagenome</name>
    <dbReference type="NCBI Taxonomy" id="412755"/>
    <lineage>
        <taxon>unclassified sequences</taxon>
        <taxon>metagenomes</taxon>
        <taxon>ecological metagenomes</taxon>
    </lineage>
</organism>
<evidence type="ECO:0000313" key="3">
    <source>
        <dbReference type="EMBL" id="KKO06749.1"/>
    </source>
</evidence>
<dbReference type="InterPro" id="IPR029069">
    <property type="entry name" value="HotDog_dom_sf"/>
</dbReference>
<accession>A0A0F9YQ16</accession>
<dbReference type="AlphaFoldDB" id="A0A0F9YQ16"/>
<protein>
    <recommendedName>
        <fullName evidence="2">Thioesterase domain-containing protein</fullName>
    </recommendedName>
</protein>
<dbReference type="Pfam" id="PF03061">
    <property type="entry name" value="4HBT"/>
    <property type="match status" value="1"/>
</dbReference>
<proteinExistence type="predicted"/>
<keyword evidence="1" id="KW-0378">Hydrolase</keyword>
<dbReference type="PANTHER" id="PTHR42856">
    <property type="entry name" value="ACYL-COENZYME A THIOESTERASE PAAI"/>
    <property type="match status" value="1"/>
</dbReference>
<dbReference type="InterPro" id="IPR006683">
    <property type="entry name" value="Thioestr_dom"/>
</dbReference>